<dbReference type="PROSITE" id="PS51396">
    <property type="entry name" value="PUL"/>
    <property type="match status" value="1"/>
</dbReference>
<dbReference type="Pfam" id="PF09070">
    <property type="entry name" value="PFU"/>
    <property type="match status" value="1"/>
</dbReference>
<feature type="region of interest" description="Disordered" evidence="5">
    <location>
        <begin position="34"/>
        <end position="55"/>
    </location>
</feature>
<keyword evidence="4" id="KW-0677">Repeat</keyword>
<protein>
    <submittedName>
        <fullName evidence="9">Uncharacterized protein</fullName>
    </submittedName>
</protein>
<keyword evidence="10" id="KW-1185">Reference proteome</keyword>
<evidence type="ECO:0000313" key="9">
    <source>
        <dbReference type="EMBL" id="ETO10408.1"/>
    </source>
</evidence>
<feature type="chain" id="PRO_5004975607" evidence="6">
    <location>
        <begin position="19"/>
        <end position="487"/>
    </location>
</feature>
<name>X6M8U8_RETFI</name>
<evidence type="ECO:0000259" key="8">
    <source>
        <dbReference type="PROSITE" id="PS51396"/>
    </source>
</evidence>
<dbReference type="Gene3D" id="3.10.20.870">
    <property type="entry name" value="PFU (PLAA family ubiquitin binding), C-terminal domain"/>
    <property type="match status" value="1"/>
</dbReference>
<evidence type="ECO:0000313" key="10">
    <source>
        <dbReference type="Proteomes" id="UP000023152"/>
    </source>
</evidence>
<keyword evidence="2" id="KW-0963">Cytoplasm</keyword>
<dbReference type="PANTHER" id="PTHR19849">
    <property type="entry name" value="PHOSPHOLIPASE A-2-ACTIVATING PROTEIN"/>
    <property type="match status" value="1"/>
</dbReference>
<dbReference type="GO" id="GO:0005737">
    <property type="term" value="C:cytoplasm"/>
    <property type="evidence" value="ECO:0007669"/>
    <property type="project" value="UniProtKB-SubCell"/>
</dbReference>
<comment type="subcellular location">
    <subcellularLocation>
        <location evidence="1">Cytoplasm</location>
    </subcellularLocation>
</comment>
<gene>
    <name evidence="9" type="ORF">RFI_26965</name>
</gene>
<dbReference type="AlphaFoldDB" id="X6M8U8"/>
<evidence type="ECO:0000256" key="4">
    <source>
        <dbReference type="ARBA" id="ARBA00022737"/>
    </source>
</evidence>
<feature type="domain" description="PFU" evidence="7">
    <location>
        <begin position="20"/>
        <end position="125"/>
    </location>
</feature>
<evidence type="ECO:0000256" key="3">
    <source>
        <dbReference type="ARBA" id="ARBA00022574"/>
    </source>
</evidence>
<sequence>MSGLLLRLSFSFLLHCNGICVFYKMSNATQIGQITGRPSGDNSGFESGDGSGGRPKIDGIEYDYVTHVDINGDSSIPLGFNKDDDPQEVARNWCIVHCVDLDQMPRIVEHLLPMVDPVARAQRVERERIAASKQLVHIPSFVTCCFTLTFSLSLKGSIIMYINKYKYIHICLYIYICVRQKVCNYEINGKMQLQPMLERVEQTNNELKEEKSPFAVDINDKNNKYTKAFRVLFDDILVNQKLWHVNEFPEVICELIIDKLLQWPSSKVLPILDLIRVLMLHGDGVEKLGGNSKLRESVVKHIASEAGQSDGNMQMIVCRLVCNYLAKRPRSEDERSGKEIPQELVSFIQEVLSNLAVAANNKKSAVHTAYIMLAHKYYLTNSFFFLKLDDHYVMLWYGKFKVVESDLYLVMTSALFELMSSQELNDKIIYYCLSVIGTIAWASSTAKQEIQEVYEQQLKEIVTKARHDNLASLQEIGKDLWNLFEFK</sequence>
<organism evidence="9 10">
    <name type="scientific">Reticulomyxa filosa</name>
    <dbReference type="NCBI Taxonomy" id="46433"/>
    <lineage>
        <taxon>Eukaryota</taxon>
        <taxon>Sar</taxon>
        <taxon>Rhizaria</taxon>
        <taxon>Retaria</taxon>
        <taxon>Foraminifera</taxon>
        <taxon>Monothalamids</taxon>
        <taxon>Reticulomyxidae</taxon>
        <taxon>Reticulomyxa</taxon>
    </lineage>
</organism>
<dbReference type="InterPro" id="IPR013535">
    <property type="entry name" value="PUL_dom"/>
</dbReference>
<evidence type="ECO:0000256" key="5">
    <source>
        <dbReference type="SAM" id="MobiDB-lite"/>
    </source>
</evidence>
<dbReference type="OrthoDB" id="10265988at2759"/>
<dbReference type="InterPro" id="IPR038122">
    <property type="entry name" value="PFU_sf"/>
</dbReference>
<proteinExistence type="predicted"/>
<evidence type="ECO:0000256" key="1">
    <source>
        <dbReference type="ARBA" id="ARBA00004496"/>
    </source>
</evidence>
<evidence type="ECO:0000256" key="2">
    <source>
        <dbReference type="ARBA" id="ARBA00022490"/>
    </source>
</evidence>
<evidence type="ECO:0000259" key="7">
    <source>
        <dbReference type="PROSITE" id="PS51394"/>
    </source>
</evidence>
<accession>X6M8U8</accession>
<dbReference type="InterPro" id="IPR011989">
    <property type="entry name" value="ARM-like"/>
</dbReference>
<evidence type="ECO:0000256" key="6">
    <source>
        <dbReference type="SAM" id="SignalP"/>
    </source>
</evidence>
<dbReference type="GO" id="GO:0043161">
    <property type="term" value="P:proteasome-mediated ubiquitin-dependent protein catabolic process"/>
    <property type="evidence" value="ECO:0007669"/>
    <property type="project" value="TreeGrafter"/>
</dbReference>
<dbReference type="PANTHER" id="PTHR19849:SF0">
    <property type="entry name" value="PHOSPHOLIPASE A-2-ACTIVATING PROTEIN"/>
    <property type="match status" value="1"/>
</dbReference>
<comment type="caution">
    <text evidence="9">The sequence shown here is derived from an EMBL/GenBank/DDBJ whole genome shotgun (WGS) entry which is preliminary data.</text>
</comment>
<dbReference type="GO" id="GO:0010992">
    <property type="term" value="P:ubiquitin recycling"/>
    <property type="evidence" value="ECO:0007669"/>
    <property type="project" value="TreeGrafter"/>
</dbReference>
<dbReference type="Gene3D" id="1.25.10.10">
    <property type="entry name" value="Leucine-rich Repeat Variant"/>
    <property type="match status" value="1"/>
</dbReference>
<dbReference type="Pfam" id="PF08324">
    <property type="entry name" value="PUL"/>
    <property type="match status" value="1"/>
</dbReference>
<feature type="signal peptide" evidence="6">
    <location>
        <begin position="1"/>
        <end position="18"/>
    </location>
</feature>
<dbReference type="Proteomes" id="UP000023152">
    <property type="component" value="Unassembled WGS sequence"/>
</dbReference>
<dbReference type="PROSITE" id="PS51394">
    <property type="entry name" value="PFU"/>
    <property type="match status" value="1"/>
</dbReference>
<keyword evidence="6" id="KW-0732">Signal</keyword>
<dbReference type="EMBL" id="ASPP01023487">
    <property type="protein sequence ID" value="ETO10408.1"/>
    <property type="molecule type" value="Genomic_DNA"/>
</dbReference>
<reference evidence="9 10" key="1">
    <citation type="journal article" date="2013" name="Curr. Biol.">
        <title>The Genome of the Foraminiferan Reticulomyxa filosa.</title>
        <authorList>
            <person name="Glockner G."/>
            <person name="Hulsmann N."/>
            <person name="Schleicher M."/>
            <person name="Noegel A.A."/>
            <person name="Eichinger L."/>
            <person name="Gallinger C."/>
            <person name="Pawlowski J."/>
            <person name="Sierra R."/>
            <person name="Euteneuer U."/>
            <person name="Pillet L."/>
            <person name="Moustafa A."/>
            <person name="Platzer M."/>
            <person name="Groth M."/>
            <person name="Szafranski K."/>
            <person name="Schliwa M."/>
        </authorList>
    </citation>
    <scope>NUCLEOTIDE SEQUENCE [LARGE SCALE GENOMIC DNA]</scope>
</reference>
<keyword evidence="3" id="KW-0853">WD repeat</keyword>
<feature type="domain" description="PUL" evidence="8">
    <location>
        <begin position="178"/>
        <end position="483"/>
    </location>
</feature>
<dbReference type="InterPro" id="IPR015155">
    <property type="entry name" value="PFU"/>
</dbReference>
<dbReference type="GO" id="GO:0005634">
    <property type="term" value="C:nucleus"/>
    <property type="evidence" value="ECO:0007669"/>
    <property type="project" value="TreeGrafter"/>
</dbReference>
<dbReference type="GO" id="GO:0043130">
    <property type="term" value="F:ubiquitin binding"/>
    <property type="evidence" value="ECO:0007669"/>
    <property type="project" value="TreeGrafter"/>
</dbReference>